<feature type="region of interest" description="Disordered" evidence="1">
    <location>
        <begin position="91"/>
        <end position="175"/>
    </location>
</feature>
<dbReference type="Proteomes" id="UP000650467">
    <property type="component" value="Unassembled WGS sequence"/>
</dbReference>
<feature type="region of interest" description="Disordered" evidence="1">
    <location>
        <begin position="245"/>
        <end position="311"/>
    </location>
</feature>
<dbReference type="InterPro" id="IPR036361">
    <property type="entry name" value="SAP_dom_sf"/>
</dbReference>
<dbReference type="SMART" id="SM00513">
    <property type="entry name" value="SAP"/>
    <property type="match status" value="1"/>
</dbReference>
<dbReference type="PROSITE" id="PS50800">
    <property type="entry name" value="SAP"/>
    <property type="match status" value="1"/>
</dbReference>
<name>A0A835W0K4_CHLIN</name>
<reference evidence="3" key="1">
    <citation type="journal article" date="2020" name="bioRxiv">
        <title>Comparative genomics of Chlamydomonas.</title>
        <authorList>
            <person name="Craig R.J."/>
            <person name="Hasan A.R."/>
            <person name="Ness R.W."/>
            <person name="Keightley P.D."/>
        </authorList>
    </citation>
    <scope>NUCLEOTIDE SEQUENCE</scope>
    <source>
        <strain evidence="3">SAG 7.73</strain>
    </source>
</reference>
<dbReference type="EMBL" id="JAEHOC010000021">
    <property type="protein sequence ID" value="KAG2432584.1"/>
    <property type="molecule type" value="Genomic_DNA"/>
</dbReference>
<feature type="region of interest" description="Disordered" evidence="1">
    <location>
        <begin position="323"/>
        <end position="422"/>
    </location>
</feature>
<evidence type="ECO:0000313" key="4">
    <source>
        <dbReference type="Proteomes" id="UP000650467"/>
    </source>
</evidence>
<sequence length="1077" mass="107113">MRPVSACAAASCSGPSASSLGIGAASTAAAACCARALPAPAAAASSRRPQCLCLGSGTATAGQRGAASARPHHRSALLVAAAVTGAGADGGTASGSAGSSGGGGRLTRGRTPRTTIAAPSQDAAEAAPRAQGEAPGPPQRRLRRKTEAQVAEPEAAAGGSAAAAPSSPSGGSSSAGYAAWKVSELQDALSARGLPRTGRKAELVERLAAAAAATAPAAAGVAATSVAPATVGASAAAAPAVAAAAAAPQRRSRLTLTRATATATPDVESGRDAQGRSASSSGRAAAAAAATERAPAAAGAGDEEGDGGGGFLDALFDTLTLDITVKEQRPGRRPTAASSSAPGRAEPAAGRPAPPARAAAAAGRGTDSLDSVDFDLDAEGGAGPTSQPTAAEVAAPVRGADRRADAEHAPQRQPLVRARAAAPSAPAAVPAAAPADAAAAAAAAGEGRQRRLAIRRERPTEAEDDRSPAAAAAAAVASPAPPVSAPDGGEEGVRERRGREPRERPPPVGPAPDLTDLPPWPPQFLGRLRRVDEIAPGDIEQQESALLGNVHGLSLTCLGSAPCLATRAAAAGSPGEDRALGSLALARGKDIFIFDVGDDTQRQVGQAYHVKPSKIFRIFLTSLAPEAVLGLPGLMCTINASRERGHELADIPVHVYGPPGTAAFLVSMMRVSQTYLEVTVVVHEFSLGHVSAAELAPIVGGGGGGGGGGGPLAADKNRRISRLALPPDQLNPRGAVDASLLTFAPEQGRGQKRKGRNASGGVLSFDPRAGYLPWPEPQPGDPDRRAPPDPLSLTWTLELDVSGRVVACLLPAAPGQPGAFGGGGGEVPYVLAYTVIEADRSGALVMERAAAAGLEGGPEFARLKQGETISNPWGQAIPPELVISPTRAGRRVVIAGNAADLRPLAAHGHTRGADILVPGAVWLQGETKAAAEHGGCTTAAVGAAAAALGVRYVVLSRFSGPSATADHGADEEAEDELPMDVHTRRLVAEVEAAAAAAARGGADASSGGTEAASASRRRSVRKTATAAGAAAVKGASAGAAVAGDRLRRVLLLRDLDAALMEKNEGPLEPQEEGGAFT</sequence>
<dbReference type="InterPro" id="IPR003034">
    <property type="entry name" value="SAP_dom"/>
</dbReference>
<feature type="compositionally biased region" description="Low complexity" evidence="1">
    <location>
        <begin position="117"/>
        <end position="134"/>
    </location>
</feature>
<dbReference type="InterPro" id="IPR036866">
    <property type="entry name" value="RibonucZ/Hydroxyglut_hydro"/>
</dbReference>
<feature type="region of interest" description="Disordered" evidence="1">
    <location>
        <begin position="456"/>
        <end position="522"/>
    </location>
</feature>
<organism evidence="3 4">
    <name type="scientific">Chlamydomonas incerta</name>
    <dbReference type="NCBI Taxonomy" id="51695"/>
    <lineage>
        <taxon>Eukaryota</taxon>
        <taxon>Viridiplantae</taxon>
        <taxon>Chlorophyta</taxon>
        <taxon>core chlorophytes</taxon>
        <taxon>Chlorophyceae</taxon>
        <taxon>CS clade</taxon>
        <taxon>Chlamydomonadales</taxon>
        <taxon>Chlamydomonadaceae</taxon>
        <taxon>Chlamydomonas</taxon>
    </lineage>
</organism>
<dbReference type="PANTHER" id="PTHR46018">
    <property type="entry name" value="ZINC PHOSPHODIESTERASE ELAC PROTEIN 1"/>
    <property type="match status" value="1"/>
</dbReference>
<dbReference type="Gene3D" id="3.60.15.10">
    <property type="entry name" value="Ribonuclease Z/Hydroxyacylglutathione hydrolase-like"/>
    <property type="match status" value="1"/>
</dbReference>
<dbReference type="PROSITE" id="PS51257">
    <property type="entry name" value="PROKAR_LIPOPROTEIN"/>
    <property type="match status" value="1"/>
</dbReference>
<feature type="compositionally biased region" description="Basic and acidic residues" evidence="1">
    <location>
        <begin position="491"/>
        <end position="505"/>
    </location>
</feature>
<dbReference type="OrthoDB" id="527344at2759"/>
<feature type="compositionally biased region" description="Low complexity" evidence="1">
    <location>
        <begin position="245"/>
        <end position="264"/>
    </location>
</feature>
<gene>
    <name evidence="3" type="ORF">HXX76_008928</name>
</gene>
<dbReference type="Gene3D" id="1.10.720.30">
    <property type="entry name" value="SAP domain"/>
    <property type="match status" value="1"/>
</dbReference>
<dbReference type="SUPFAM" id="SSF68906">
    <property type="entry name" value="SAP domain"/>
    <property type="match status" value="1"/>
</dbReference>
<dbReference type="SUPFAM" id="SSF56281">
    <property type="entry name" value="Metallo-hydrolase/oxidoreductase"/>
    <property type="match status" value="1"/>
</dbReference>
<proteinExistence type="predicted"/>
<feature type="compositionally biased region" description="Basic and acidic residues" evidence="1">
    <location>
        <begin position="456"/>
        <end position="467"/>
    </location>
</feature>
<protein>
    <recommendedName>
        <fullName evidence="2">SAP domain-containing protein</fullName>
    </recommendedName>
</protein>
<feature type="region of interest" description="Disordered" evidence="1">
    <location>
        <begin position="998"/>
        <end position="1020"/>
    </location>
</feature>
<feature type="domain" description="SAP" evidence="2">
    <location>
        <begin position="177"/>
        <end position="211"/>
    </location>
</feature>
<comment type="caution">
    <text evidence="3">The sequence shown here is derived from an EMBL/GenBank/DDBJ whole genome shotgun (WGS) entry which is preliminary data.</text>
</comment>
<feature type="compositionally biased region" description="Low complexity" evidence="1">
    <location>
        <begin position="336"/>
        <end position="365"/>
    </location>
</feature>
<feature type="compositionally biased region" description="Low complexity" evidence="1">
    <location>
        <begin position="468"/>
        <end position="478"/>
    </location>
</feature>
<keyword evidence="4" id="KW-1185">Reference proteome</keyword>
<evidence type="ECO:0000313" key="3">
    <source>
        <dbReference type="EMBL" id="KAG2432584.1"/>
    </source>
</evidence>
<feature type="region of interest" description="Disordered" evidence="1">
    <location>
        <begin position="742"/>
        <end position="791"/>
    </location>
</feature>
<feature type="compositionally biased region" description="Low complexity" evidence="1">
    <location>
        <begin position="998"/>
        <end position="1014"/>
    </location>
</feature>
<feature type="compositionally biased region" description="Gly residues" evidence="1">
    <location>
        <begin position="91"/>
        <end position="106"/>
    </location>
</feature>
<dbReference type="GO" id="GO:0042781">
    <property type="term" value="F:3'-tRNA processing endoribonuclease activity"/>
    <property type="evidence" value="ECO:0007669"/>
    <property type="project" value="TreeGrafter"/>
</dbReference>
<dbReference type="PANTHER" id="PTHR46018:SF2">
    <property type="entry name" value="ZINC PHOSPHODIESTERASE ELAC PROTEIN 1"/>
    <property type="match status" value="1"/>
</dbReference>
<feature type="compositionally biased region" description="Basic and acidic residues" evidence="1">
    <location>
        <begin position="399"/>
        <end position="410"/>
    </location>
</feature>
<accession>A0A835W0K4</accession>
<dbReference type="Pfam" id="PF02037">
    <property type="entry name" value="SAP"/>
    <property type="match status" value="1"/>
</dbReference>
<dbReference type="AlphaFoldDB" id="A0A835W0K4"/>
<evidence type="ECO:0000256" key="1">
    <source>
        <dbReference type="SAM" id="MobiDB-lite"/>
    </source>
</evidence>
<feature type="compositionally biased region" description="Low complexity" evidence="1">
    <location>
        <begin position="275"/>
        <end position="300"/>
    </location>
</feature>
<evidence type="ECO:0000259" key="2">
    <source>
        <dbReference type="PROSITE" id="PS50800"/>
    </source>
</evidence>
<feature type="compositionally biased region" description="Low complexity" evidence="1">
    <location>
        <begin position="151"/>
        <end position="175"/>
    </location>
</feature>
<dbReference type="GO" id="GO:0005634">
    <property type="term" value="C:nucleus"/>
    <property type="evidence" value="ECO:0007669"/>
    <property type="project" value="TreeGrafter"/>
</dbReference>